<evidence type="ECO:0000313" key="4">
    <source>
        <dbReference type="RefSeq" id="XP_011294340.1"/>
    </source>
</evidence>
<dbReference type="GeneID" id="101896436"/>
<dbReference type="AlphaFoldDB" id="A0A1I8NB28"/>
<keyword evidence="3" id="KW-1185">Reference proteome</keyword>
<proteinExistence type="predicted"/>
<organism evidence="2">
    <name type="scientific">Musca domestica</name>
    <name type="common">House fly</name>
    <dbReference type="NCBI Taxonomy" id="7370"/>
    <lineage>
        <taxon>Eukaryota</taxon>
        <taxon>Metazoa</taxon>
        <taxon>Ecdysozoa</taxon>
        <taxon>Arthropoda</taxon>
        <taxon>Hexapoda</taxon>
        <taxon>Insecta</taxon>
        <taxon>Pterygota</taxon>
        <taxon>Neoptera</taxon>
        <taxon>Endopterygota</taxon>
        <taxon>Diptera</taxon>
        <taxon>Brachycera</taxon>
        <taxon>Muscomorpha</taxon>
        <taxon>Muscoidea</taxon>
        <taxon>Muscidae</taxon>
        <taxon>Musca</taxon>
    </lineage>
</organism>
<dbReference type="InterPro" id="IPR010736">
    <property type="entry name" value="SHIPPO-rpt"/>
</dbReference>
<reference evidence="4" key="2">
    <citation type="submission" date="2025-04" db="UniProtKB">
        <authorList>
            <consortium name="RefSeq"/>
        </authorList>
    </citation>
    <scope>IDENTIFICATION</scope>
    <source>
        <strain evidence="4">Aabys</strain>
    </source>
</reference>
<feature type="compositionally biased region" description="Polar residues" evidence="1">
    <location>
        <begin position="29"/>
        <end position="42"/>
    </location>
</feature>
<sequence length="295" mass="33119">MVYKTTKLLRRRFKSPCSKEPSKKRLLNAGTNIEQKPWTPTQRKGKSHPQQLIGKPSYKAVPPLLGPHIVDSKKKSAPAYSISRKTKRRHLHIEDGPAKYNIAGIYNKGVHRPPAFSLKFRPNDLKKWSPPEPGRYDIQAAITATIKSVPSYSFGKRPKALKSLPTPAPNVYNLPTTLGTAKESQIKAAPAFSLIGRDKPRQIPAFVLPGPGQYEDNSKHFRKSPPKFSMHIKHKPISDEHMKPGPGAYCPENYNKHKSVPAPSFSIRHTPHLGEKKTYLIPQRSSVSSKPEWVL</sequence>
<reference evidence="2" key="1">
    <citation type="submission" date="2020-05" db="UniProtKB">
        <authorList>
            <consortium name="EnsemblMetazoa"/>
        </authorList>
    </citation>
    <scope>IDENTIFICATION</scope>
    <source>
        <strain evidence="2">Aabys</strain>
    </source>
</reference>
<gene>
    <name evidence="2" type="primary">101896436</name>
    <name evidence="4" type="synonym">LOC101896436</name>
</gene>
<dbReference type="VEuPathDB" id="VectorBase:MDOMA2_010296"/>
<dbReference type="InterPro" id="IPR051291">
    <property type="entry name" value="CIMAP"/>
</dbReference>
<dbReference type="RefSeq" id="XP_011294340.1">
    <property type="nucleotide sequence ID" value="XM_011296038.2"/>
</dbReference>
<dbReference type="VEuPathDB" id="VectorBase:MDOA013418"/>
<dbReference type="GO" id="GO:0005856">
    <property type="term" value="C:cytoskeleton"/>
    <property type="evidence" value="ECO:0007669"/>
    <property type="project" value="TreeGrafter"/>
</dbReference>
<name>A0A1I8NB28_MUSDO</name>
<dbReference type="Proteomes" id="UP001652621">
    <property type="component" value="Unplaced"/>
</dbReference>
<dbReference type="Pfam" id="PF07004">
    <property type="entry name" value="SHIPPO-rpt"/>
    <property type="match status" value="5"/>
</dbReference>
<evidence type="ECO:0000313" key="2">
    <source>
        <dbReference type="EnsemblMetazoa" id="MDOA013418-PB"/>
    </source>
</evidence>
<feature type="region of interest" description="Disordered" evidence="1">
    <location>
        <begin position="13"/>
        <end position="59"/>
    </location>
</feature>
<protein>
    <submittedName>
        <fullName evidence="4">Outer dense fiber protein 3-like</fullName>
    </submittedName>
</protein>
<dbReference type="eggNOG" id="ENOG502QUIJ">
    <property type="taxonomic scope" value="Eukaryota"/>
</dbReference>
<accession>A0A1I8NB28</accession>
<dbReference type="PANTHER" id="PTHR21580">
    <property type="entry name" value="SHIPPO-1-RELATED"/>
    <property type="match status" value="1"/>
</dbReference>
<evidence type="ECO:0000256" key="1">
    <source>
        <dbReference type="SAM" id="MobiDB-lite"/>
    </source>
</evidence>
<dbReference type="OrthoDB" id="406368at2759"/>
<dbReference type="PANTHER" id="PTHR21580:SF28">
    <property type="entry name" value="BOREALIN N-TERMINAL DOMAIN-CONTAINING PROTEIN-RELATED"/>
    <property type="match status" value="1"/>
</dbReference>
<dbReference type="EnsemblMetazoa" id="MDOA013418-RB">
    <property type="protein sequence ID" value="MDOA013418-PB"/>
    <property type="gene ID" value="MDOA013418"/>
</dbReference>
<dbReference type="KEGG" id="mde:101896436"/>
<evidence type="ECO:0000313" key="3">
    <source>
        <dbReference type="Proteomes" id="UP001652621"/>
    </source>
</evidence>